<evidence type="ECO:0000256" key="5">
    <source>
        <dbReference type="ARBA" id="ARBA00023054"/>
    </source>
</evidence>
<dbReference type="GO" id="GO:0007052">
    <property type="term" value="P:mitotic spindle organization"/>
    <property type="evidence" value="ECO:0007669"/>
    <property type="project" value="InterPro"/>
</dbReference>
<feature type="coiled-coil region" evidence="7">
    <location>
        <begin position="477"/>
        <end position="511"/>
    </location>
</feature>
<dbReference type="PANTHER" id="PTHR13924:SF10">
    <property type="entry name" value="TRANSFORMING ACIDIC COILED-COIL PROTEIN, ISOFORM K"/>
    <property type="match status" value="1"/>
</dbReference>
<organism evidence="9 10">
    <name type="scientific">Leptidea sinapis</name>
    <dbReference type="NCBI Taxonomy" id="189913"/>
    <lineage>
        <taxon>Eukaryota</taxon>
        <taxon>Metazoa</taxon>
        <taxon>Ecdysozoa</taxon>
        <taxon>Arthropoda</taxon>
        <taxon>Hexapoda</taxon>
        <taxon>Insecta</taxon>
        <taxon>Pterygota</taxon>
        <taxon>Neoptera</taxon>
        <taxon>Endopterygota</taxon>
        <taxon>Lepidoptera</taxon>
        <taxon>Glossata</taxon>
        <taxon>Ditrysia</taxon>
        <taxon>Papilionoidea</taxon>
        <taxon>Pieridae</taxon>
        <taxon>Dismorphiinae</taxon>
        <taxon>Leptidea</taxon>
    </lineage>
</organism>
<dbReference type="InterPro" id="IPR007707">
    <property type="entry name" value="TACC_C"/>
</dbReference>
<dbReference type="InterPro" id="IPR039915">
    <property type="entry name" value="TACC"/>
</dbReference>
<dbReference type="AlphaFoldDB" id="A0A5E4PTV9"/>
<dbReference type="Proteomes" id="UP000324832">
    <property type="component" value="Unassembled WGS sequence"/>
</dbReference>
<reference evidence="9 10" key="1">
    <citation type="submission" date="2017-07" db="EMBL/GenBank/DDBJ databases">
        <authorList>
            <person name="Talla V."/>
            <person name="Backstrom N."/>
        </authorList>
    </citation>
    <scope>NUCLEOTIDE SEQUENCE [LARGE SCALE GENOMIC DNA]</scope>
</reference>
<gene>
    <name evidence="9" type="ORF">LSINAPIS_LOCUS1915</name>
</gene>
<evidence type="ECO:0000256" key="1">
    <source>
        <dbReference type="ARBA" id="ARBA00004245"/>
    </source>
</evidence>
<feature type="domain" description="Transforming acidic coiled-coil-containing protein C-terminal" evidence="8">
    <location>
        <begin position="502"/>
        <end position="695"/>
    </location>
</feature>
<keyword evidence="10" id="KW-1185">Reference proteome</keyword>
<proteinExistence type="inferred from homology"/>
<evidence type="ECO:0000256" key="4">
    <source>
        <dbReference type="ARBA" id="ARBA00022553"/>
    </source>
</evidence>
<dbReference type="GO" id="GO:0005856">
    <property type="term" value="C:cytoskeleton"/>
    <property type="evidence" value="ECO:0007669"/>
    <property type="project" value="UniProtKB-SubCell"/>
</dbReference>
<evidence type="ECO:0000259" key="8">
    <source>
        <dbReference type="Pfam" id="PF05010"/>
    </source>
</evidence>
<evidence type="ECO:0000256" key="3">
    <source>
        <dbReference type="ARBA" id="ARBA00022490"/>
    </source>
</evidence>
<sequence length="701" mass="80968">MNVGNMEPMELERTENPLDNKENTFRYISNTSSNLCDFVTQTLPTSPQICTNKNIHTNNQEYAYDMNISKNHAESFNSTLRHVDILNCTKSRVLQNVTLINDDNIMKIKVDDLETNDPETTLSDYKSYTETHNINVKKTAKYEKPVLLVEPDMEGQYNNGLTNFNKQNTKLAKYATKLDNSKIIKNLDFHVTSDCNTKNHSNITSEEIKICGENAALVKEQKFVNPNSFENKCKETYNESLIENMIILDESHSTQSDMNETIREIHTEDMSTKKHVMKDTLEDYDMINFGESSNKVNNDNGEIFIDAKTFEFFLNQSKSSVVIDKGKESLFLKFDPLFAHRVSLALNKVHENQKTSKKTLNVEGDICQDNNISSLYRTNTQLTCLSENTNNNNKCISGMTITPRLYTAVSRNSTTPTRLSKQLISLSSPEMAAFDQHLISNDTSDICLMDQDIKIYQCIPEQIHTNNITITCLREMLAGKEMEEKILRTENKDLKDKLTVVETEMESLKYEIDGRLRKISNLKERLDERTEMAERMTSVVDEYERTVASIASETEQEKSCYLEDRKQLIRKCDELARHLSSVEHSYNDLLNKYEKTKQIILSFKVNEEEYKKSIEELEESLLRMQNNYDLLNQHATTKLNHTNEELEKMREAHKAEVIKLSVMIKRKDLCINSLEATLNQKTEENEKLKAICDEIQKSHLT</sequence>
<evidence type="ECO:0000313" key="9">
    <source>
        <dbReference type="EMBL" id="VVC88576.1"/>
    </source>
</evidence>
<evidence type="ECO:0000256" key="7">
    <source>
        <dbReference type="SAM" id="Coils"/>
    </source>
</evidence>
<keyword evidence="5 7" id="KW-0175">Coiled coil</keyword>
<evidence type="ECO:0000256" key="6">
    <source>
        <dbReference type="ARBA" id="ARBA00023212"/>
    </source>
</evidence>
<protein>
    <recommendedName>
        <fullName evidence="8">Transforming acidic coiled-coil-containing protein C-terminal domain-containing protein</fullName>
    </recommendedName>
</protein>
<keyword evidence="6" id="KW-0206">Cytoskeleton</keyword>
<dbReference type="Pfam" id="PF05010">
    <property type="entry name" value="TACC_C"/>
    <property type="match status" value="1"/>
</dbReference>
<accession>A0A5E4PTV9</accession>
<dbReference type="EMBL" id="FZQP02000349">
    <property type="protein sequence ID" value="VVC88576.1"/>
    <property type="molecule type" value="Genomic_DNA"/>
</dbReference>
<comment type="subcellular location">
    <subcellularLocation>
        <location evidence="1">Cytoplasm</location>
        <location evidence="1">Cytoskeleton</location>
    </subcellularLocation>
</comment>
<dbReference type="GO" id="GO:0005737">
    <property type="term" value="C:cytoplasm"/>
    <property type="evidence" value="ECO:0007669"/>
    <property type="project" value="TreeGrafter"/>
</dbReference>
<feature type="coiled-coil region" evidence="7">
    <location>
        <begin position="600"/>
        <end position="698"/>
    </location>
</feature>
<evidence type="ECO:0000256" key="2">
    <source>
        <dbReference type="ARBA" id="ARBA00009423"/>
    </source>
</evidence>
<keyword evidence="4" id="KW-0597">Phosphoprotein</keyword>
<dbReference type="PANTHER" id="PTHR13924">
    <property type="entry name" value="TRANSFORMING ACIDIC COILED-COIL CONTAINING PROTEIN 1/2"/>
    <property type="match status" value="1"/>
</dbReference>
<evidence type="ECO:0000313" key="10">
    <source>
        <dbReference type="Proteomes" id="UP000324832"/>
    </source>
</evidence>
<name>A0A5E4PTV9_9NEOP</name>
<keyword evidence="3" id="KW-0963">Cytoplasm</keyword>
<dbReference type="Gene3D" id="1.20.5.1700">
    <property type="match status" value="1"/>
</dbReference>
<comment type="similarity">
    <text evidence="2">Belongs to the TACC family.</text>
</comment>